<evidence type="ECO:0000256" key="13">
    <source>
        <dbReference type="RuleBase" id="RU003322"/>
    </source>
</evidence>
<evidence type="ECO:0000256" key="4">
    <source>
        <dbReference type="ARBA" id="ARBA00017249"/>
    </source>
</evidence>
<dbReference type="RefSeq" id="WP_074592853.1">
    <property type="nucleotide sequence ID" value="NZ_FNBS01000079.1"/>
</dbReference>
<evidence type="ECO:0000256" key="7">
    <source>
        <dbReference type="ARBA" id="ARBA00022840"/>
    </source>
</evidence>
<evidence type="ECO:0000313" key="14">
    <source>
        <dbReference type="EMBL" id="SDG47360.1"/>
    </source>
</evidence>
<dbReference type="PRINTS" id="PR00301">
    <property type="entry name" value="HEATSHOCK70"/>
</dbReference>
<dbReference type="InterPro" id="IPR018181">
    <property type="entry name" value="Heat_shock_70_CS"/>
</dbReference>
<dbReference type="GO" id="GO:0140662">
    <property type="term" value="F:ATP-dependent protein folding chaperone"/>
    <property type="evidence" value="ECO:0007669"/>
    <property type="project" value="InterPro"/>
</dbReference>
<evidence type="ECO:0000256" key="1">
    <source>
        <dbReference type="ARBA" id="ARBA00002290"/>
    </source>
</evidence>
<reference evidence="14 15" key="1">
    <citation type="submission" date="2016-10" db="EMBL/GenBank/DDBJ databases">
        <authorList>
            <person name="de Groot N.N."/>
        </authorList>
    </citation>
    <scope>NUCLEOTIDE SEQUENCE [LARGE SCALE GENOMIC DNA]</scope>
    <source>
        <strain evidence="14 15">DSM 569</strain>
    </source>
</reference>
<dbReference type="InterPro" id="IPR043129">
    <property type="entry name" value="ATPase_NBD"/>
</dbReference>
<dbReference type="PROSITE" id="PS00329">
    <property type="entry name" value="HSP70_2"/>
    <property type="match status" value="1"/>
</dbReference>
<evidence type="ECO:0000256" key="2">
    <source>
        <dbReference type="ARBA" id="ARBA00007381"/>
    </source>
</evidence>
<dbReference type="GO" id="GO:0005524">
    <property type="term" value="F:ATP binding"/>
    <property type="evidence" value="ECO:0007669"/>
    <property type="project" value="UniProtKB-KW"/>
</dbReference>
<gene>
    <name evidence="14" type="ORF">SAMN04244560_02413</name>
</gene>
<evidence type="ECO:0000256" key="11">
    <source>
        <dbReference type="ARBA" id="ARBA00030945"/>
    </source>
</evidence>
<keyword evidence="6 13" id="KW-0547">Nucleotide-binding</keyword>
<keyword evidence="7 13" id="KW-0067">ATP-binding</keyword>
<dbReference type="Gene3D" id="2.60.34.10">
    <property type="entry name" value="Substrate Binding Domain Of DNAk, Chain A, domain 1"/>
    <property type="match status" value="1"/>
</dbReference>
<evidence type="ECO:0000256" key="10">
    <source>
        <dbReference type="ARBA" id="ARBA00030019"/>
    </source>
</evidence>
<sequence>MKRYVGIDLGTTNTVASVLEISQEGELLPRVIDIGQFNEDYEYIYDKILPSCLYVDKSGNQYVGRIAQSMKVKEPERVIYNSKNYIGTSGYFWEIDRKLFSPEEVAALILKEAKQSLEREIGEEVVNAVITVPASFNHDQIRATKKAAKMAGFDEQNTYFISEPTAALLDFINTEKKLPQNKRHLDFSRPRKMLVFDLGGGTCDVSILEVQITDKDFIVEEIAISSHTLVGGINFDLIMGSIYLLEKCSKEMGDLFDSENEKRHVYNRLVCEMEKARKFFSISVGEEVIYENIVENFIKGKPYKFKISNKEYEECIRPLLVKEGNMGYNVVGPILDTLEKAGLMIQDIDDVLLTGGMSNYKPVRNVIEKLFVKKALISLHPMFSVARGAAIYHYLSEKLNKGNNNIKIEPVLASNIYIDIKNGLPFLIVSQGTKAPYEREYDKILRVTNATGMRLDVFSGKNLWDPKMKRLKSVQLNFSKLIKPGTPISLKINFDKNRILTLSAWVVASTEQRVQVAIGEESEKYEH</sequence>
<comment type="function">
    <text evidence="1">Acts as a chaperone.</text>
</comment>
<dbReference type="PANTHER" id="PTHR19375">
    <property type="entry name" value="HEAT SHOCK PROTEIN 70KDA"/>
    <property type="match status" value="1"/>
</dbReference>
<dbReference type="Gene3D" id="3.30.420.40">
    <property type="match status" value="2"/>
</dbReference>
<comment type="similarity">
    <text evidence="2 13">Belongs to the heat shock protein 70 family.</text>
</comment>
<evidence type="ECO:0000256" key="5">
    <source>
        <dbReference type="ARBA" id="ARBA00022553"/>
    </source>
</evidence>
<evidence type="ECO:0000256" key="6">
    <source>
        <dbReference type="ARBA" id="ARBA00022741"/>
    </source>
</evidence>
<evidence type="ECO:0000256" key="8">
    <source>
        <dbReference type="ARBA" id="ARBA00023016"/>
    </source>
</evidence>
<dbReference type="InterPro" id="IPR029047">
    <property type="entry name" value="HSP70_peptide-bd_sf"/>
</dbReference>
<dbReference type="AlphaFoldDB" id="A0A1G7UKV3"/>
<evidence type="ECO:0000256" key="12">
    <source>
        <dbReference type="ARBA" id="ARBA00033103"/>
    </source>
</evidence>
<dbReference type="Pfam" id="PF00012">
    <property type="entry name" value="HSP70"/>
    <property type="match status" value="1"/>
</dbReference>
<keyword evidence="9" id="KW-0143">Chaperone</keyword>
<organism evidence="14 15">
    <name type="scientific">Thermoanaerobacter thermohydrosulfuricus</name>
    <name type="common">Clostridium thermohydrosulfuricum</name>
    <dbReference type="NCBI Taxonomy" id="1516"/>
    <lineage>
        <taxon>Bacteria</taxon>
        <taxon>Bacillati</taxon>
        <taxon>Bacillota</taxon>
        <taxon>Clostridia</taxon>
        <taxon>Thermoanaerobacterales</taxon>
        <taxon>Thermoanaerobacteraceae</taxon>
        <taxon>Thermoanaerobacter</taxon>
    </lineage>
</organism>
<evidence type="ECO:0000256" key="3">
    <source>
        <dbReference type="ARBA" id="ARBA00014415"/>
    </source>
</evidence>
<evidence type="ECO:0000313" key="15">
    <source>
        <dbReference type="Proteomes" id="UP000183404"/>
    </source>
</evidence>
<dbReference type="Proteomes" id="UP000183404">
    <property type="component" value="Unassembled WGS sequence"/>
</dbReference>
<dbReference type="Gene3D" id="3.90.640.10">
    <property type="entry name" value="Actin, Chain A, domain 4"/>
    <property type="match status" value="1"/>
</dbReference>
<proteinExistence type="inferred from homology"/>
<dbReference type="EMBL" id="FNBS01000079">
    <property type="protein sequence ID" value="SDG47360.1"/>
    <property type="molecule type" value="Genomic_DNA"/>
</dbReference>
<accession>A0A1G7UKV3</accession>
<name>A0A1G7UKV3_THETY</name>
<keyword evidence="8" id="KW-0346">Stress response</keyword>
<dbReference type="SUPFAM" id="SSF53067">
    <property type="entry name" value="Actin-like ATPase domain"/>
    <property type="match status" value="2"/>
</dbReference>
<keyword evidence="5" id="KW-0597">Phosphoprotein</keyword>
<dbReference type="SUPFAM" id="SSF100920">
    <property type="entry name" value="Heat shock protein 70kD (HSP70), peptide-binding domain"/>
    <property type="match status" value="1"/>
</dbReference>
<evidence type="ECO:0000256" key="9">
    <source>
        <dbReference type="ARBA" id="ARBA00023186"/>
    </source>
</evidence>
<protein>
    <recommendedName>
        <fullName evidence="3">Chaperone protein DnaK</fullName>
    </recommendedName>
    <alternativeName>
        <fullName evidence="4">Chaperone protein dnaK</fullName>
    </alternativeName>
    <alternativeName>
        <fullName evidence="12">HSP70</fullName>
    </alternativeName>
    <alternativeName>
        <fullName evidence="11">Heat shock 70 kDa protein</fullName>
    </alternativeName>
    <alternativeName>
        <fullName evidence="10">Heat shock protein 70</fullName>
    </alternativeName>
</protein>
<dbReference type="FunFam" id="3.30.420.40:FF:000028">
    <property type="entry name" value="heat shock 70 kDa protein-like"/>
    <property type="match status" value="1"/>
</dbReference>
<dbReference type="InterPro" id="IPR013126">
    <property type="entry name" value="Hsp_70_fam"/>
</dbReference>